<proteinExistence type="predicted"/>
<evidence type="ECO:0000313" key="2">
    <source>
        <dbReference type="Proteomes" id="UP000193411"/>
    </source>
</evidence>
<protein>
    <submittedName>
        <fullName evidence="1">Uncharacterized protein</fullName>
    </submittedName>
</protein>
<dbReference type="Proteomes" id="UP000193411">
    <property type="component" value="Unassembled WGS sequence"/>
</dbReference>
<accession>A0A1Y2HDQ8</accession>
<organism evidence="1 2">
    <name type="scientific">Catenaria anguillulae PL171</name>
    <dbReference type="NCBI Taxonomy" id="765915"/>
    <lineage>
        <taxon>Eukaryota</taxon>
        <taxon>Fungi</taxon>
        <taxon>Fungi incertae sedis</taxon>
        <taxon>Blastocladiomycota</taxon>
        <taxon>Blastocladiomycetes</taxon>
        <taxon>Blastocladiales</taxon>
        <taxon>Catenariaceae</taxon>
        <taxon>Catenaria</taxon>
    </lineage>
</organism>
<dbReference type="EMBL" id="MCFL01000050">
    <property type="protein sequence ID" value="ORZ32134.1"/>
    <property type="molecule type" value="Genomic_DNA"/>
</dbReference>
<keyword evidence="2" id="KW-1185">Reference proteome</keyword>
<sequence length="248" mass="28315">MDPVMVMDTVDHHALLQLDPNTLDRLMLKSAYTGLQQAYANAQAEHIRVDALLVQAQLDARQLTLQVRTSTSSRHRKWDWERKRELASTIFLFQWSFGPVHVYIGLFDFLLYISLHDLHDPPTTWFSSFLSSTPRNSRKSAPVCWPTSPSFRHFSPALNSPISSSQPRHPERRIRQPVLQAFQLPPFLPSLGAGAPATVYISEHSFVFIDTKLAACCELQIRHGMLEFPIHLYIGSKSKHAMQKEKAQ</sequence>
<evidence type="ECO:0000313" key="1">
    <source>
        <dbReference type="EMBL" id="ORZ32134.1"/>
    </source>
</evidence>
<dbReference type="AlphaFoldDB" id="A0A1Y2HDQ8"/>
<gene>
    <name evidence="1" type="ORF">BCR44DRAFT_97259</name>
</gene>
<reference evidence="1 2" key="1">
    <citation type="submission" date="2016-07" db="EMBL/GenBank/DDBJ databases">
        <title>Pervasive Adenine N6-methylation of Active Genes in Fungi.</title>
        <authorList>
            <consortium name="DOE Joint Genome Institute"/>
            <person name="Mondo S.J."/>
            <person name="Dannebaum R.O."/>
            <person name="Kuo R.C."/>
            <person name="Labutti K."/>
            <person name="Haridas S."/>
            <person name="Kuo A."/>
            <person name="Salamov A."/>
            <person name="Ahrendt S.R."/>
            <person name="Lipzen A."/>
            <person name="Sullivan W."/>
            <person name="Andreopoulos W.B."/>
            <person name="Clum A."/>
            <person name="Lindquist E."/>
            <person name="Daum C."/>
            <person name="Ramamoorthy G.K."/>
            <person name="Gryganskyi A."/>
            <person name="Culley D."/>
            <person name="Magnuson J.K."/>
            <person name="James T.Y."/>
            <person name="O'Malley M.A."/>
            <person name="Stajich J.E."/>
            <person name="Spatafora J.W."/>
            <person name="Visel A."/>
            <person name="Grigoriev I.V."/>
        </authorList>
    </citation>
    <scope>NUCLEOTIDE SEQUENCE [LARGE SCALE GENOMIC DNA]</scope>
    <source>
        <strain evidence="1 2">PL171</strain>
    </source>
</reference>
<comment type="caution">
    <text evidence="1">The sequence shown here is derived from an EMBL/GenBank/DDBJ whole genome shotgun (WGS) entry which is preliminary data.</text>
</comment>
<name>A0A1Y2HDQ8_9FUNG</name>